<reference evidence="3" key="2">
    <citation type="submission" date="2009-11" db="EMBL/GenBank/DDBJ databases">
        <title>The Genome Sequence of Allomyces macrogynus strain ATCC 38327.</title>
        <authorList>
            <consortium name="The Broad Institute Genome Sequencing Platform"/>
            <person name="Russ C."/>
            <person name="Cuomo C."/>
            <person name="Shea T."/>
            <person name="Young S.K."/>
            <person name="Zeng Q."/>
            <person name="Koehrsen M."/>
            <person name="Haas B."/>
            <person name="Borodovsky M."/>
            <person name="Guigo R."/>
            <person name="Alvarado L."/>
            <person name="Berlin A."/>
            <person name="Borenstein D."/>
            <person name="Chen Z."/>
            <person name="Engels R."/>
            <person name="Freedman E."/>
            <person name="Gellesch M."/>
            <person name="Goldberg J."/>
            <person name="Griggs A."/>
            <person name="Gujja S."/>
            <person name="Heiman D."/>
            <person name="Hepburn T."/>
            <person name="Howarth C."/>
            <person name="Jen D."/>
            <person name="Larson L."/>
            <person name="Lewis B."/>
            <person name="Mehta T."/>
            <person name="Park D."/>
            <person name="Pearson M."/>
            <person name="Roberts A."/>
            <person name="Saif S."/>
            <person name="Shenoy N."/>
            <person name="Sisk P."/>
            <person name="Stolte C."/>
            <person name="Sykes S."/>
            <person name="Walk T."/>
            <person name="White J."/>
            <person name="Yandava C."/>
            <person name="Burger G."/>
            <person name="Gray M.W."/>
            <person name="Holland P.W.H."/>
            <person name="King N."/>
            <person name="Lang F.B.F."/>
            <person name="Roger A.J."/>
            <person name="Ruiz-Trillo I."/>
            <person name="Lander E."/>
            <person name="Nusbaum C."/>
        </authorList>
    </citation>
    <scope>NUCLEOTIDE SEQUENCE [LARGE SCALE GENOMIC DNA]</scope>
    <source>
        <strain evidence="3">ATCC 38327</strain>
    </source>
</reference>
<dbReference type="OrthoDB" id="5551002at2759"/>
<evidence type="ECO:0000256" key="1">
    <source>
        <dbReference type="SAM" id="MobiDB-lite"/>
    </source>
</evidence>
<dbReference type="AlphaFoldDB" id="A0A0L0RZQ3"/>
<reference evidence="2 3" key="1">
    <citation type="submission" date="2009-11" db="EMBL/GenBank/DDBJ databases">
        <title>Annotation of Allomyces macrogynus ATCC 38327.</title>
        <authorList>
            <consortium name="The Broad Institute Genome Sequencing Platform"/>
            <person name="Russ C."/>
            <person name="Cuomo C."/>
            <person name="Burger G."/>
            <person name="Gray M.W."/>
            <person name="Holland P.W.H."/>
            <person name="King N."/>
            <person name="Lang F.B.F."/>
            <person name="Roger A.J."/>
            <person name="Ruiz-Trillo I."/>
            <person name="Young S.K."/>
            <person name="Zeng Q."/>
            <person name="Gargeya S."/>
            <person name="Fitzgerald M."/>
            <person name="Haas B."/>
            <person name="Abouelleil A."/>
            <person name="Alvarado L."/>
            <person name="Arachchi H.M."/>
            <person name="Berlin A."/>
            <person name="Chapman S.B."/>
            <person name="Gearin G."/>
            <person name="Goldberg J."/>
            <person name="Griggs A."/>
            <person name="Gujja S."/>
            <person name="Hansen M."/>
            <person name="Heiman D."/>
            <person name="Howarth C."/>
            <person name="Larimer J."/>
            <person name="Lui A."/>
            <person name="MacDonald P.J.P."/>
            <person name="McCowen C."/>
            <person name="Montmayeur A."/>
            <person name="Murphy C."/>
            <person name="Neiman D."/>
            <person name="Pearson M."/>
            <person name="Priest M."/>
            <person name="Roberts A."/>
            <person name="Saif S."/>
            <person name="Shea T."/>
            <person name="Sisk P."/>
            <person name="Stolte C."/>
            <person name="Sykes S."/>
            <person name="Wortman J."/>
            <person name="Nusbaum C."/>
            <person name="Birren B."/>
        </authorList>
    </citation>
    <scope>NUCLEOTIDE SEQUENCE [LARGE SCALE GENOMIC DNA]</scope>
    <source>
        <strain evidence="2 3">ATCC 38327</strain>
    </source>
</reference>
<dbReference type="VEuPathDB" id="FungiDB:AMAG_01457"/>
<gene>
    <name evidence="2" type="ORF">AMAG_01457</name>
</gene>
<accession>A0A0L0RZQ3</accession>
<sequence length="141" mass="15064">MPPSTAAAAAPFRHLIGPRGDWALGIFAATAGVLVHDADRYPPERQLPALIGAHLDQHHPTMAMAWHAAGNAVSTVTATTEPWIRTAWTWVVPSPPKLRPLSSTSTDSTAAAADPDREAAAQWEAMLDALAKEDEKSVQEK</sequence>
<keyword evidence="3" id="KW-1185">Reference proteome</keyword>
<feature type="region of interest" description="Disordered" evidence="1">
    <location>
        <begin position="96"/>
        <end position="118"/>
    </location>
</feature>
<proteinExistence type="predicted"/>
<name>A0A0L0RZQ3_ALLM3</name>
<feature type="compositionally biased region" description="Low complexity" evidence="1">
    <location>
        <begin position="102"/>
        <end position="113"/>
    </location>
</feature>
<evidence type="ECO:0000313" key="3">
    <source>
        <dbReference type="Proteomes" id="UP000054350"/>
    </source>
</evidence>
<protein>
    <submittedName>
        <fullName evidence="2">Uncharacterized protein</fullName>
    </submittedName>
</protein>
<organism evidence="2 3">
    <name type="scientific">Allomyces macrogynus (strain ATCC 38327)</name>
    <name type="common">Allomyces javanicus var. macrogynus</name>
    <dbReference type="NCBI Taxonomy" id="578462"/>
    <lineage>
        <taxon>Eukaryota</taxon>
        <taxon>Fungi</taxon>
        <taxon>Fungi incertae sedis</taxon>
        <taxon>Blastocladiomycota</taxon>
        <taxon>Blastocladiomycetes</taxon>
        <taxon>Blastocladiales</taxon>
        <taxon>Blastocladiaceae</taxon>
        <taxon>Allomyces</taxon>
    </lineage>
</organism>
<evidence type="ECO:0000313" key="2">
    <source>
        <dbReference type="EMBL" id="KNE55566.1"/>
    </source>
</evidence>
<dbReference type="EMBL" id="GG745329">
    <property type="protein sequence ID" value="KNE55566.1"/>
    <property type="molecule type" value="Genomic_DNA"/>
</dbReference>
<dbReference type="Proteomes" id="UP000054350">
    <property type="component" value="Unassembled WGS sequence"/>
</dbReference>